<gene>
    <name evidence="3" type="ORF">ACFO3Q_11970</name>
</gene>
<feature type="domain" description="Sulfatase-modifying factor enzyme-like" evidence="2">
    <location>
        <begin position="341"/>
        <end position="614"/>
    </location>
</feature>
<dbReference type="InterPro" id="IPR051043">
    <property type="entry name" value="Sulfatase_Mod_Factor_Kinase"/>
</dbReference>
<reference evidence="4" key="1">
    <citation type="journal article" date="2019" name="Int. J. Syst. Evol. Microbiol.">
        <title>The Global Catalogue of Microorganisms (GCM) 10K type strain sequencing project: providing services to taxonomists for standard genome sequencing and annotation.</title>
        <authorList>
            <consortium name="The Broad Institute Genomics Platform"/>
            <consortium name="The Broad Institute Genome Sequencing Center for Infectious Disease"/>
            <person name="Wu L."/>
            <person name="Ma J."/>
        </authorList>
    </citation>
    <scope>NUCLEOTIDE SEQUENCE [LARGE SCALE GENOMIC DNA]</scope>
    <source>
        <strain evidence="4">CGMCC 1.13574</strain>
    </source>
</reference>
<feature type="region of interest" description="Disordered" evidence="1">
    <location>
        <begin position="52"/>
        <end position="90"/>
    </location>
</feature>
<evidence type="ECO:0000259" key="2">
    <source>
        <dbReference type="Pfam" id="PF03781"/>
    </source>
</evidence>
<proteinExistence type="predicted"/>
<dbReference type="RefSeq" id="WP_377004957.1">
    <property type="nucleotide sequence ID" value="NZ_JBHSGG010000033.1"/>
</dbReference>
<accession>A0ABV9NLC9</accession>
<dbReference type="Pfam" id="PF03781">
    <property type="entry name" value="FGE-sulfatase"/>
    <property type="match status" value="1"/>
</dbReference>
<dbReference type="PANTHER" id="PTHR23150:SF35">
    <property type="entry name" value="BLL6746 PROTEIN"/>
    <property type="match status" value="1"/>
</dbReference>
<organism evidence="3 4">
    <name type="scientific">Coralloluteibacterium thermophilum</name>
    <dbReference type="NCBI Taxonomy" id="2707049"/>
    <lineage>
        <taxon>Bacteria</taxon>
        <taxon>Pseudomonadati</taxon>
        <taxon>Pseudomonadota</taxon>
        <taxon>Gammaproteobacteria</taxon>
        <taxon>Lysobacterales</taxon>
        <taxon>Lysobacteraceae</taxon>
        <taxon>Coralloluteibacterium</taxon>
    </lineage>
</organism>
<dbReference type="Gene3D" id="3.90.1580.10">
    <property type="entry name" value="paralog of FGE (formylglycine-generating enzyme)"/>
    <property type="match status" value="1"/>
</dbReference>
<dbReference type="PANTHER" id="PTHR23150">
    <property type="entry name" value="SULFATASE MODIFYING FACTOR 1, 2"/>
    <property type="match status" value="1"/>
</dbReference>
<keyword evidence="4" id="KW-1185">Reference proteome</keyword>
<name>A0ABV9NLC9_9GAMM</name>
<evidence type="ECO:0000313" key="4">
    <source>
        <dbReference type="Proteomes" id="UP001595892"/>
    </source>
</evidence>
<protein>
    <submittedName>
        <fullName evidence="3">SUMF1/EgtB/PvdO family nonheme iron enzyme</fullName>
    </submittedName>
</protein>
<dbReference type="SUPFAM" id="SSF56436">
    <property type="entry name" value="C-type lectin-like"/>
    <property type="match status" value="1"/>
</dbReference>
<dbReference type="InterPro" id="IPR042095">
    <property type="entry name" value="SUMF_sf"/>
</dbReference>
<dbReference type="EMBL" id="JBHSGG010000033">
    <property type="protein sequence ID" value="MFC4728886.1"/>
    <property type="molecule type" value="Genomic_DNA"/>
</dbReference>
<feature type="region of interest" description="Disordered" evidence="1">
    <location>
        <begin position="1"/>
        <end position="21"/>
    </location>
</feature>
<comment type="caution">
    <text evidence="3">The sequence shown here is derived from an EMBL/GenBank/DDBJ whole genome shotgun (WGS) entry which is preliminary data.</text>
</comment>
<dbReference type="InterPro" id="IPR005532">
    <property type="entry name" value="SUMF_dom"/>
</dbReference>
<feature type="compositionally biased region" description="Low complexity" evidence="1">
    <location>
        <begin position="76"/>
        <end position="90"/>
    </location>
</feature>
<dbReference type="InterPro" id="IPR016187">
    <property type="entry name" value="CTDL_fold"/>
</dbReference>
<feature type="compositionally biased region" description="Low complexity" evidence="1">
    <location>
        <begin position="1"/>
        <end position="17"/>
    </location>
</feature>
<evidence type="ECO:0000313" key="3">
    <source>
        <dbReference type="EMBL" id="MFC4728886.1"/>
    </source>
</evidence>
<feature type="compositionally biased region" description="Low complexity" evidence="1">
    <location>
        <begin position="52"/>
        <end position="66"/>
    </location>
</feature>
<evidence type="ECO:0000256" key="1">
    <source>
        <dbReference type="SAM" id="MobiDB-lite"/>
    </source>
</evidence>
<dbReference type="Proteomes" id="UP001595892">
    <property type="component" value="Unassembled WGS sequence"/>
</dbReference>
<sequence>MPTDPVAAAQRASAPAPERTWEPRALALDAEEIEATLARARAAEEAGVLVEGDAPPADADAGMDAADAADADVEAAADAAEAGAAPAEAEEAPALPALDLYLAVLRADPENAAAREAVEALAGRIVERGREAIAAGRLADAAYVAALLRGLPAGIADAEREAYADALDEANVLAGEVARGEALRREGRVLEPADENAAAVFRAVLAQAPAHVGALAGVARIQDALIAEADAAAAEGDYALAERRLSEADAVLPGQQRVQDASVRIVEARQRRAVVLAEEIETALAALELERAQELLEAYAAASTRAAGVNRLRERIETARRYGHFDAGQGVRDPLQIGGSGPELVVVPWGSFRMGSSRNEPGHDPNEAPQHTVEFARGFAVSVAPITVAEFRRFSEATGYIGTAQARGASVVYNERSGSLVERRGVDYRHDHAGARADPDLPVVHVSWLDASAYADWLSQQTGQRYRLPSEAEYEYMLRAGSDTRYPWGDALPERVVGNLPGDGDESPTRRGWGNAFPNYADGFWGLAPVRSFEANAFGLYDMVGNVSEWTEDCWHDSYRRAPRDGSAWVNPGCARRVVRGTSWASSPDEARSAYRIASPAEATNARLGFRVVREI</sequence>